<organism evidence="3">
    <name type="scientific">Candidatus Methanogaster sp. ANME-2c ERB4</name>
    <dbReference type="NCBI Taxonomy" id="2759911"/>
    <lineage>
        <taxon>Archaea</taxon>
        <taxon>Methanobacteriati</taxon>
        <taxon>Methanobacteriota</taxon>
        <taxon>Stenosarchaea group</taxon>
        <taxon>Methanomicrobia</taxon>
        <taxon>Methanosarcinales</taxon>
        <taxon>ANME-2 cluster</taxon>
        <taxon>Candidatus Methanogasteraceae</taxon>
        <taxon>Candidatus Methanogaster</taxon>
    </lineage>
</organism>
<evidence type="ECO:0000313" key="3">
    <source>
        <dbReference type="EMBL" id="QNO47220.1"/>
    </source>
</evidence>
<dbReference type="EMBL" id="MT631256">
    <property type="protein sequence ID" value="QNO47316.1"/>
    <property type="molecule type" value="Genomic_DNA"/>
</dbReference>
<sequence length="42" mass="4588">MGCSDICSKLREMSVWCGGVVTVIAGSIFILDAELFFVRCVM</sequence>
<keyword evidence="1" id="KW-0472">Membrane</keyword>
<protein>
    <submittedName>
        <fullName evidence="3">Uncharacterized protein</fullName>
    </submittedName>
</protein>
<evidence type="ECO:0000313" key="4">
    <source>
        <dbReference type="EMBL" id="QNO47316.1"/>
    </source>
</evidence>
<keyword evidence="1" id="KW-0812">Transmembrane</keyword>
<dbReference type="EMBL" id="MT631244">
    <property type="protein sequence ID" value="QNO47220.1"/>
    <property type="molecule type" value="Genomic_DNA"/>
</dbReference>
<accession>A0A7G9YGT6</accession>
<name>A0A7G9YGT6_9EURY</name>
<reference evidence="3" key="1">
    <citation type="submission" date="2020-06" db="EMBL/GenBank/DDBJ databases">
        <title>Unique genomic features of the anaerobic methanotrophic archaea.</title>
        <authorList>
            <person name="Chadwick G.L."/>
            <person name="Skennerton C.T."/>
            <person name="Laso-Perez R."/>
            <person name="Leu A.O."/>
            <person name="Speth D.R."/>
            <person name="Yu H."/>
            <person name="Morgan-Lang C."/>
            <person name="Hatzenpichler R."/>
            <person name="Goudeau D."/>
            <person name="Malmstrom R."/>
            <person name="Brazelton W.J."/>
            <person name="Woyke T."/>
            <person name="Hallam S.J."/>
            <person name="Tyson G.W."/>
            <person name="Wegener G."/>
            <person name="Boetius A."/>
            <person name="Orphan V."/>
        </authorList>
    </citation>
    <scope>NUCLEOTIDE SEQUENCE</scope>
</reference>
<gene>
    <name evidence="3" type="ORF">ADAEDOLL_00026</name>
    <name evidence="2" type="ORF">FNEBEAIM_00004</name>
    <name evidence="4" type="ORF">JBNABBKG_00009</name>
</gene>
<keyword evidence="1" id="KW-1133">Transmembrane helix</keyword>
<dbReference type="EMBL" id="MT630623">
    <property type="protein sequence ID" value="QNO41347.1"/>
    <property type="molecule type" value="Genomic_DNA"/>
</dbReference>
<proteinExistence type="predicted"/>
<evidence type="ECO:0000313" key="2">
    <source>
        <dbReference type="EMBL" id="QNO41347.1"/>
    </source>
</evidence>
<feature type="transmembrane region" description="Helical" evidence="1">
    <location>
        <begin position="13"/>
        <end position="38"/>
    </location>
</feature>
<dbReference type="AlphaFoldDB" id="A0A7G9YGT6"/>
<evidence type="ECO:0000256" key="1">
    <source>
        <dbReference type="SAM" id="Phobius"/>
    </source>
</evidence>